<dbReference type="NCBIfam" id="TIGR00229">
    <property type="entry name" value="sensory_box"/>
    <property type="match status" value="1"/>
</dbReference>
<dbReference type="CDD" id="cd00130">
    <property type="entry name" value="PAS"/>
    <property type="match status" value="1"/>
</dbReference>
<dbReference type="Pfam" id="PF00990">
    <property type="entry name" value="GGDEF"/>
    <property type="match status" value="1"/>
</dbReference>
<protein>
    <recommendedName>
        <fullName evidence="1">diguanylate cyclase</fullName>
        <ecNumber evidence="1">2.7.7.65</ecNumber>
    </recommendedName>
</protein>
<dbReference type="Gene3D" id="3.30.450.20">
    <property type="entry name" value="PAS domain"/>
    <property type="match status" value="1"/>
</dbReference>
<dbReference type="Proteomes" id="UP000617555">
    <property type="component" value="Unassembled WGS sequence"/>
</dbReference>
<dbReference type="InterPro" id="IPR035965">
    <property type="entry name" value="PAS-like_dom_sf"/>
</dbReference>
<dbReference type="PROSITE" id="PS50112">
    <property type="entry name" value="PAS"/>
    <property type="match status" value="1"/>
</dbReference>
<dbReference type="CDD" id="cd01949">
    <property type="entry name" value="GGDEF"/>
    <property type="match status" value="1"/>
</dbReference>
<dbReference type="NCBIfam" id="TIGR00254">
    <property type="entry name" value="GGDEF"/>
    <property type="match status" value="1"/>
</dbReference>
<dbReference type="InterPro" id="IPR013656">
    <property type="entry name" value="PAS_4"/>
</dbReference>
<evidence type="ECO:0000259" key="3">
    <source>
        <dbReference type="PROSITE" id="PS50112"/>
    </source>
</evidence>
<feature type="domain" description="PAS" evidence="3">
    <location>
        <begin position="37"/>
        <end position="106"/>
    </location>
</feature>
<dbReference type="EMBL" id="BMII01000010">
    <property type="protein sequence ID" value="GGB54986.1"/>
    <property type="molecule type" value="Genomic_DNA"/>
</dbReference>
<dbReference type="InterPro" id="IPR050469">
    <property type="entry name" value="Diguanylate_Cyclase"/>
</dbReference>
<evidence type="ECO:0000313" key="6">
    <source>
        <dbReference type="EMBL" id="GGB54986.1"/>
    </source>
</evidence>
<dbReference type="PROSITE" id="PS50887">
    <property type="entry name" value="GGDEF"/>
    <property type="match status" value="1"/>
</dbReference>
<dbReference type="InterPro" id="IPR043128">
    <property type="entry name" value="Rev_trsase/Diguanyl_cyclase"/>
</dbReference>
<comment type="caution">
    <text evidence="6">The sequence shown here is derived from an EMBL/GenBank/DDBJ whole genome shotgun (WGS) entry which is preliminary data.</text>
</comment>
<dbReference type="InterPro" id="IPR000160">
    <property type="entry name" value="GGDEF_dom"/>
</dbReference>
<dbReference type="Pfam" id="PF08448">
    <property type="entry name" value="PAS_4"/>
    <property type="match status" value="1"/>
</dbReference>
<keyword evidence="7" id="KW-1185">Reference proteome</keyword>
<feature type="domain" description="GGDEF" evidence="5">
    <location>
        <begin position="193"/>
        <end position="323"/>
    </location>
</feature>
<comment type="catalytic activity">
    <reaction evidence="2">
        <text>2 GTP = 3',3'-c-di-GMP + 2 diphosphate</text>
        <dbReference type="Rhea" id="RHEA:24898"/>
        <dbReference type="ChEBI" id="CHEBI:33019"/>
        <dbReference type="ChEBI" id="CHEBI:37565"/>
        <dbReference type="ChEBI" id="CHEBI:58805"/>
        <dbReference type="EC" id="2.7.7.65"/>
    </reaction>
</comment>
<evidence type="ECO:0000256" key="2">
    <source>
        <dbReference type="ARBA" id="ARBA00034247"/>
    </source>
</evidence>
<dbReference type="PANTHER" id="PTHR45138:SF9">
    <property type="entry name" value="DIGUANYLATE CYCLASE DGCM-RELATED"/>
    <property type="match status" value="1"/>
</dbReference>
<dbReference type="InterPro" id="IPR000014">
    <property type="entry name" value="PAS"/>
</dbReference>
<dbReference type="PANTHER" id="PTHR45138">
    <property type="entry name" value="REGULATORY COMPONENTS OF SENSORY TRANSDUCTION SYSTEM"/>
    <property type="match status" value="1"/>
</dbReference>
<sequence>MSIDNIVLLLAVLLGLVALLLAVHLSENRKDRAKKQQLNSYEKILDQVGAYIYVKDVKGRYVYGNQLTLDYFGVTLEQLKGTTDNYYFSPVVAEILQRNDRKVLSQQQKMSDDIFVDNNGLHKVFHEVKQPLFDEKGKLIGLIGISTEITDEFNLRSELEQLANSDPLTDLYNRRSYSVFSEHEFTKAKRISSPLSMMIIDIDLFKNVNDTFGHLVGDEVIKRVASICDKHIRETDILARIGGEEFAILLPDTDIESAFKLAERLRVAQQTHKAEDDDLPSITISIGVSSLQNNDNSFNDMFARADKALYLSKHVGRNSVNVA</sequence>
<dbReference type="InterPro" id="IPR029787">
    <property type="entry name" value="Nucleotide_cyclase"/>
</dbReference>
<evidence type="ECO:0000256" key="1">
    <source>
        <dbReference type="ARBA" id="ARBA00012528"/>
    </source>
</evidence>
<reference evidence="7" key="1">
    <citation type="journal article" date="2019" name="Int. J. Syst. Evol. Microbiol.">
        <title>The Global Catalogue of Microorganisms (GCM) 10K type strain sequencing project: providing services to taxonomists for standard genome sequencing and annotation.</title>
        <authorList>
            <consortium name="The Broad Institute Genomics Platform"/>
            <consortium name="The Broad Institute Genome Sequencing Center for Infectious Disease"/>
            <person name="Wu L."/>
            <person name="Ma J."/>
        </authorList>
    </citation>
    <scope>NUCLEOTIDE SEQUENCE [LARGE SCALE GENOMIC DNA]</scope>
    <source>
        <strain evidence="7">CGMCC 1.15339</strain>
    </source>
</reference>
<dbReference type="Gene3D" id="3.30.70.270">
    <property type="match status" value="1"/>
</dbReference>
<feature type="domain" description="PAC" evidence="4">
    <location>
        <begin position="109"/>
        <end position="161"/>
    </location>
</feature>
<organism evidence="6 7">
    <name type="scientific">Shewanella inventionis</name>
    <dbReference type="NCBI Taxonomy" id="1738770"/>
    <lineage>
        <taxon>Bacteria</taxon>
        <taxon>Pseudomonadati</taxon>
        <taxon>Pseudomonadota</taxon>
        <taxon>Gammaproteobacteria</taxon>
        <taxon>Alteromonadales</taxon>
        <taxon>Shewanellaceae</taxon>
        <taxon>Shewanella</taxon>
    </lineage>
</organism>
<dbReference type="SUPFAM" id="SSF55785">
    <property type="entry name" value="PYP-like sensor domain (PAS domain)"/>
    <property type="match status" value="1"/>
</dbReference>
<dbReference type="SMART" id="SM00267">
    <property type="entry name" value="GGDEF"/>
    <property type="match status" value="1"/>
</dbReference>
<dbReference type="PROSITE" id="PS50113">
    <property type="entry name" value="PAC"/>
    <property type="match status" value="1"/>
</dbReference>
<gene>
    <name evidence="6" type="ORF">GCM10011607_14410</name>
</gene>
<dbReference type="SUPFAM" id="SSF55073">
    <property type="entry name" value="Nucleotide cyclase"/>
    <property type="match status" value="1"/>
</dbReference>
<evidence type="ECO:0000313" key="7">
    <source>
        <dbReference type="Proteomes" id="UP000617555"/>
    </source>
</evidence>
<accession>A0ABQ1IXQ2</accession>
<dbReference type="InterPro" id="IPR000700">
    <property type="entry name" value="PAS-assoc_C"/>
</dbReference>
<dbReference type="RefSeq" id="WP_188738493.1">
    <property type="nucleotide sequence ID" value="NZ_BMII01000010.1"/>
</dbReference>
<name>A0ABQ1IXQ2_9GAMM</name>
<proteinExistence type="predicted"/>
<dbReference type="EC" id="2.7.7.65" evidence="1"/>
<evidence type="ECO:0000259" key="5">
    <source>
        <dbReference type="PROSITE" id="PS50887"/>
    </source>
</evidence>
<evidence type="ECO:0000259" key="4">
    <source>
        <dbReference type="PROSITE" id="PS50113"/>
    </source>
</evidence>